<reference evidence="11" key="1">
    <citation type="submission" date="2025-08" db="UniProtKB">
        <authorList>
            <consortium name="RefSeq"/>
        </authorList>
    </citation>
    <scope>IDENTIFICATION</scope>
    <source>
        <strain evidence="11">USDA-PBARC FA_bdor</strain>
        <tissue evidence="11">Whole organism</tissue>
    </source>
</reference>
<feature type="domain" description="Sulfatase N-terminal" evidence="9">
    <location>
        <begin position="28"/>
        <end position="351"/>
    </location>
</feature>
<feature type="chain" id="PRO_5040393272" evidence="8">
    <location>
        <begin position="23"/>
        <end position="622"/>
    </location>
</feature>
<dbReference type="InterPro" id="IPR017850">
    <property type="entry name" value="Alkaline_phosphatase_core_sf"/>
</dbReference>
<dbReference type="InterPro" id="IPR047115">
    <property type="entry name" value="ARSB"/>
</dbReference>
<evidence type="ECO:0000313" key="11">
    <source>
        <dbReference type="RefSeq" id="XP_011309351.1"/>
    </source>
</evidence>
<keyword evidence="7" id="KW-0472">Membrane</keyword>
<feature type="transmembrane region" description="Helical" evidence="7">
    <location>
        <begin position="574"/>
        <end position="595"/>
    </location>
</feature>
<keyword evidence="10" id="KW-1185">Reference proteome</keyword>
<proteinExistence type="inferred from homology"/>
<keyword evidence="8" id="KW-0732">Signal</keyword>
<dbReference type="GO" id="GO:0008484">
    <property type="term" value="F:sulfuric ester hydrolase activity"/>
    <property type="evidence" value="ECO:0007669"/>
    <property type="project" value="InterPro"/>
</dbReference>
<dbReference type="RefSeq" id="XP_011309351.1">
    <property type="nucleotide sequence ID" value="XM_011311049.1"/>
</dbReference>
<feature type="signal peptide" evidence="8">
    <location>
        <begin position="1"/>
        <end position="22"/>
    </location>
</feature>
<evidence type="ECO:0000256" key="1">
    <source>
        <dbReference type="ARBA" id="ARBA00001913"/>
    </source>
</evidence>
<dbReference type="PANTHER" id="PTHR10342:SF264">
    <property type="entry name" value="MIP05773P-RELATED"/>
    <property type="match status" value="1"/>
</dbReference>
<dbReference type="InterPro" id="IPR000917">
    <property type="entry name" value="Sulfatase_N"/>
</dbReference>
<dbReference type="PANTHER" id="PTHR10342">
    <property type="entry name" value="ARYLSULFATASE"/>
    <property type="match status" value="1"/>
</dbReference>
<keyword evidence="6" id="KW-0325">Glycoprotein</keyword>
<dbReference type="Gene3D" id="3.30.1120.10">
    <property type="match status" value="1"/>
</dbReference>
<dbReference type="Pfam" id="PF00884">
    <property type="entry name" value="Sulfatase"/>
    <property type="match status" value="1"/>
</dbReference>
<keyword evidence="3" id="KW-0479">Metal-binding</keyword>
<evidence type="ECO:0000256" key="5">
    <source>
        <dbReference type="ARBA" id="ARBA00022837"/>
    </source>
</evidence>
<dbReference type="GeneID" id="105270229"/>
<evidence type="ECO:0000256" key="8">
    <source>
        <dbReference type="SAM" id="SignalP"/>
    </source>
</evidence>
<evidence type="ECO:0000256" key="6">
    <source>
        <dbReference type="ARBA" id="ARBA00023180"/>
    </source>
</evidence>
<protein>
    <submittedName>
        <fullName evidence="11">Arylsulfatase B</fullName>
    </submittedName>
</protein>
<evidence type="ECO:0000313" key="10">
    <source>
        <dbReference type="Proteomes" id="UP000694866"/>
    </source>
</evidence>
<keyword evidence="5" id="KW-0106">Calcium</keyword>
<dbReference type="Gene3D" id="3.40.720.10">
    <property type="entry name" value="Alkaline Phosphatase, subunit A"/>
    <property type="match status" value="1"/>
</dbReference>
<dbReference type="OrthoDB" id="103349at2759"/>
<keyword evidence="7" id="KW-1133">Transmembrane helix</keyword>
<comment type="cofactor">
    <cofactor evidence="1">
        <name>Ca(2+)</name>
        <dbReference type="ChEBI" id="CHEBI:29108"/>
    </cofactor>
</comment>
<dbReference type="AlphaFoldDB" id="A0A9R1TI08"/>
<evidence type="ECO:0000256" key="3">
    <source>
        <dbReference type="ARBA" id="ARBA00022723"/>
    </source>
</evidence>
<keyword evidence="4" id="KW-0378">Hydrolase</keyword>
<evidence type="ECO:0000259" key="9">
    <source>
        <dbReference type="Pfam" id="PF00884"/>
    </source>
</evidence>
<organism evidence="10 11">
    <name type="scientific">Fopius arisanus</name>
    <dbReference type="NCBI Taxonomy" id="64838"/>
    <lineage>
        <taxon>Eukaryota</taxon>
        <taxon>Metazoa</taxon>
        <taxon>Ecdysozoa</taxon>
        <taxon>Arthropoda</taxon>
        <taxon>Hexapoda</taxon>
        <taxon>Insecta</taxon>
        <taxon>Pterygota</taxon>
        <taxon>Neoptera</taxon>
        <taxon>Endopterygota</taxon>
        <taxon>Hymenoptera</taxon>
        <taxon>Apocrita</taxon>
        <taxon>Ichneumonoidea</taxon>
        <taxon>Braconidae</taxon>
        <taxon>Opiinae</taxon>
        <taxon>Fopius</taxon>
    </lineage>
</organism>
<gene>
    <name evidence="11" type="primary">LOC105270229</name>
</gene>
<dbReference type="SUPFAM" id="SSF53649">
    <property type="entry name" value="Alkaline phosphatase-like"/>
    <property type="match status" value="1"/>
</dbReference>
<dbReference type="PROSITE" id="PS00523">
    <property type="entry name" value="SULFATASE_1"/>
    <property type="match status" value="1"/>
</dbReference>
<dbReference type="GO" id="GO:0046872">
    <property type="term" value="F:metal ion binding"/>
    <property type="evidence" value="ECO:0007669"/>
    <property type="project" value="UniProtKB-KW"/>
</dbReference>
<dbReference type="KEGG" id="fas:105270229"/>
<comment type="similarity">
    <text evidence="2">Belongs to the sulfatase family.</text>
</comment>
<dbReference type="PROSITE" id="PS00149">
    <property type="entry name" value="SULFATASE_2"/>
    <property type="match status" value="1"/>
</dbReference>
<evidence type="ECO:0000256" key="2">
    <source>
        <dbReference type="ARBA" id="ARBA00008779"/>
    </source>
</evidence>
<evidence type="ECO:0000256" key="7">
    <source>
        <dbReference type="SAM" id="Phobius"/>
    </source>
</evidence>
<name>A0A9R1TI08_9HYME</name>
<evidence type="ECO:0000256" key="4">
    <source>
        <dbReference type="ARBA" id="ARBA00022801"/>
    </source>
</evidence>
<dbReference type="CDD" id="cd16029">
    <property type="entry name" value="4-S"/>
    <property type="match status" value="1"/>
</dbReference>
<dbReference type="InterPro" id="IPR024607">
    <property type="entry name" value="Sulfatase_CS"/>
</dbReference>
<accession>A0A9R1TI08</accession>
<sequence>MTAKFFIIFIISLNIFSSEVLGKNGTKPHIVIIVADDLGWNDVGFHGSNQIPTPNIDALAYNGVILNNHYTGAVCTPSRAALMTGKYPINLGMQHLALEATEPRGLPLSEKLLPQYLKEGGYATHIVGKWHLGFFKKEYTPTFRGFDSHFGYWSGHQDYYNHEFESSDEYRGYDMRRNMSVSFENKNRYSTDLYTEETVRLIDTHDKDTPMFIYLAHAAVHSGNAENLLQAPDEEVAKFSYISDPERRKYAAMVSKLDESVGEVVAALRRNEMLQDSIILFVADNGAPTFGAHHNAGSNYPLRGMKTTAWEGAVRCVAAVWSPLIKQSQKVSNQLFHMSDWLPTLVSAAGINATLSALDGFNMWPTIVDSEETPRNEVLINIDEISNYSAIRRGDFKYLVGYPGAVTGWYGNLTASEDAELNYKLEDVLRSKTGAAIIGMSTDMLLADSDSNVKILTSQQIDDLRSQATLHCDTTRREKVACEPLAAPCLFNLQEDPCEMTNIINMHPEIAEILEKSLAMHRSTALPAGNIPGDINGDPVKWHGLWVNWKDPNPAVKAFVPPKADADCSSSNPVVIVILACLLIVAVAIIIIIMIKTRRRSSKNRNYRVDMANGDEFKSARL</sequence>
<dbReference type="Proteomes" id="UP000694866">
    <property type="component" value="Unplaced"/>
</dbReference>
<keyword evidence="7" id="KW-0812">Transmembrane</keyword>